<comment type="caution">
    <text evidence="7">The sequence shown here is derived from an EMBL/GenBank/DDBJ whole genome shotgun (WGS) entry which is preliminary data.</text>
</comment>
<dbReference type="AlphaFoldDB" id="A0ABD2N0N9"/>
<dbReference type="InterPro" id="IPR013087">
    <property type="entry name" value="Znf_C2H2_type"/>
</dbReference>
<evidence type="ECO:0000259" key="6">
    <source>
        <dbReference type="PROSITE" id="PS50157"/>
    </source>
</evidence>
<evidence type="ECO:0000256" key="1">
    <source>
        <dbReference type="ARBA" id="ARBA00022723"/>
    </source>
</evidence>
<dbReference type="SMART" id="SM00355">
    <property type="entry name" value="ZnF_C2H2"/>
    <property type="match status" value="6"/>
</dbReference>
<keyword evidence="4" id="KW-0862">Zinc</keyword>
<dbReference type="SUPFAM" id="SSF57667">
    <property type="entry name" value="beta-beta-alpha zinc fingers"/>
    <property type="match status" value="3"/>
</dbReference>
<dbReference type="PROSITE" id="PS00028">
    <property type="entry name" value="ZINC_FINGER_C2H2_1"/>
    <property type="match status" value="5"/>
</dbReference>
<dbReference type="FunFam" id="3.30.160.60:FF:000446">
    <property type="entry name" value="Zinc finger protein"/>
    <property type="match status" value="1"/>
</dbReference>
<evidence type="ECO:0000256" key="2">
    <source>
        <dbReference type="ARBA" id="ARBA00022737"/>
    </source>
</evidence>
<dbReference type="Pfam" id="PF00096">
    <property type="entry name" value="zf-C2H2"/>
    <property type="match status" value="1"/>
</dbReference>
<evidence type="ECO:0000313" key="8">
    <source>
        <dbReference type="Proteomes" id="UP001516400"/>
    </source>
</evidence>
<dbReference type="EMBL" id="JABFTP020000042">
    <property type="protein sequence ID" value="KAL3272248.1"/>
    <property type="molecule type" value="Genomic_DNA"/>
</dbReference>
<name>A0ABD2N0N9_9CUCU</name>
<keyword evidence="3 5" id="KW-0863">Zinc-finger</keyword>
<feature type="domain" description="C2H2-type" evidence="6">
    <location>
        <begin position="527"/>
        <end position="554"/>
    </location>
</feature>
<feature type="domain" description="C2H2-type" evidence="6">
    <location>
        <begin position="555"/>
        <end position="582"/>
    </location>
</feature>
<dbReference type="InterPro" id="IPR036236">
    <property type="entry name" value="Znf_C2H2_sf"/>
</dbReference>
<keyword evidence="8" id="KW-1185">Reference proteome</keyword>
<sequence length="615" mass="70877">MRKTYLKIMDISTFEQYEEIDDINNVINIDGTQAIFMEGRFYIPANTQTILLPENDSRYILNDTGDILCNDNLETVLTKQKLPFIKNDKARGDLINIESLLENFNDKSRTEDDTEMKNYEYIVELENFEGLQDSQDSFLEHNSWNMSKNVEDAALKAMDVSKITGKNLLTGQTVTLDSYLEKIKNANRELTLKQAEEMSKTIRKKGPHTALTNLLNKKLTIGKTSTGRRLVGKVIHIGKKEADAEVSDGVPRLKSEVIEEGIPEQVEEDTCVLPIHGISEKESFERGITEDNHTNSTILIDSPDDLSTEIELSEDGNGTNEIMLEYVSRTLTNLMEMETVSKKLKRKNLCIKVTERVIKEEKLKVNVFQIRGHLELQGGFGEEEYEERWHFKLDEKGEGMWTNNKSFKKFLETMRISISIVQMDGVIQSTKVNLSCCQERCSLCPKQFRTIHKLKSHMKLVHHVIDNQFFCQLCDVSLENKDVFTKHRQYHVERKELFSCPHCDKHFLSETKMTKHMAAHDSINWKLTCSVCGAACSKMSSWRKHMLTHSGVKPYSCTQCFKQFATLCDLNYHVRVHDPKNCYVCKVCNRSFSRYSNLQRHSEIHGTKNSVSVFR</sequence>
<feature type="domain" description="C2H2-type" evidence="6">
    <location>
        <begin position="583"/>
        <end position="610"/>
    </location>
</feature>
<keyword evidence="1" id="KW-0479">Metal-binding</keyword>
<evidence type="ECO:0000256" key="3">
    <source>
        <dbReference type="ARBA" id="ARBA00022771"/>
    </source>
</evidence>
<organism evidence="7 8">
    <name type="scientific">Cryptolaemus montrouzieri</name>
    <dbReference type="NCBI Taxonomy" id="559131"/>
    <lineage>
        <taxon>Eukaryota</taxon>
        <taxon>Metazoa</taxon>
        <taxon>Ecdysozoa</taxon>
        <taxon>Arthropoda</taxon>
        <taxon>Hexapoda</taxon>
        <taxon>Insecta</taxon>
        <taxon>Pterygota</taxon>
        <taxon>Neoptera</taxon>
        <taxon>Endopterygota</taxon>
        <taxon>Coleoptera</taxon>
        <taxon>Polyphaga</taxon>
        <taxon>Cucujiformia</taxon>
        <taxon>Coccinelloidea</taxon>
        <taxon>Coccinellidae</taxon>
        <taxon>Scymninae</taxon>
        <taxon>Scymnini</taxon>
        <taxon>Cryptolaemus</taxon>
    </lineage>
</organism>
<dbReference type="FunFam" id="3.30.160.60:FF:001049">
    <property type="entry name" value="zinc finger protein 319"/>
    <property type="match status" value="1"/>
</dbReference>
<keyword evidence="2" id="KW-0677">Repeat</keyword>
<dbReference type="GO" id="GO:0005634">
    <property type="term" value="C:nucleus"/>
    <property type="evidence" value="ECO:0007669"/>
    <property type="project" value="UniProtKB-ARBA"/>
</dbReference>
<evidence type="ECO:0000313" key="7">
    <source>
        <dbReference type="EMBL" id="KAL3272248.1"/>
    </source>
</evidence>
<proteinExistence type="predicted"/>
<dbReference type="Proteomes" id="UP001516400">
    <property type="component" value="Unassembled WGS sequence"/>
</dbReference>
<dbReference type="PANTHER" id="PTHR24379:SF121">
    <property type="entry name" value="C2H2-TYPE DOMAIN-CONTAINING PROTEIN"/>
    <property type="match status" value="1"/>
</dbReference>
<gene>
    <name evidence="7" type="ORF">HHI36_022730</name>
</gene>
<dbReference type="Gene3D" id="3.30.160.60">
    <property type="entry name" value="Classic Zinc Finger"/>
    <property type="match status" value="4"/>
</dbReference>
<evidence type="ECO:0000256" key="5">
    <source>
        <dbReference type="PROSITE-ProRule" id="PRU00042"/>
    </source>
</evidence>
<accession>A0ABD2N0N9</accession>
<dbReference type="PROSITE" id="PS50157">
    <property type="entry name" value="ZINC_FINGER_C2H2_2"/>
    <property type="match status" value="6"/>
</dbReference>
<feature type="domain" description="C2H2-type" evidence="6">
    <location>
        <begin position="439"/>
        <end position="462"/>
    </location>
</feature>
<reference evidence="7 8" key="1">
    <citation type="journal article" date="2021" name="BMC Biol.">
        <title>Horizontally acquired antibacterial genes associated with adaptive radiation of ladybird beetles.</title>
        <authorList>
            <person name="Li H.S."/>
            <person name="Tang X.F."/>
            <person name="Huang Y.H."/>
            <person name="Xu Z.Y."/>
            <person name="Chen M.L."/>
            <person name="Du X.Y."/>
            <person name="Qiu B.Y."/>
            <person name="Chen P.T."/>
            <person name="Zhang W."/>
            <person name="Slipinski A."/>
            <person name="Escalona H.E."/>
            <person name="Waterhouse R.M."/>
            <person name="Zwick A."/>
            <person name="Pang H."/>
        </authorList>
    </citation>
    <scope>NUCLEOTIDE SEQUENCE [LARGE SCALE GENOMIC DNA]</scope>
    <source>
        <strain evidence="7">SYSU2018</strain>
    </source>
</reference>
<evidence type="ECO:0000256" key="4">
    <source>
        <dbReference type="ARBA" id="ARBA00022833"/>
    </source>
</evidence>
<dbReference type="PANTHER" id="PTHR24379">
    <property type="entry name" value="KRAB AND ZINC FINGER DOMAIN-CONTAINING"/>
    <property type="match status" value="1"/>
</dbReference>
<dbReference type="GO" id="GO:0008270">
    <property type="term" value="F:zinc ion binding"/>
    <property type="evidence" value="ECO:0007669"/>
    <property type="project" value="UniProtKB-KW"/>
</dbReference>
<feature type="domain" description="C2H2-type" evidence="6">
    <location>
        <begin position="498"/>
        <end position="520"/>
    </location>
</feature>
<protein>
    <recommendedName>
        <fullName evidence="6">C2H2-type domain-containing protein</fullName>
    </recommendedName>
</protein>
<feature type="domain" description="C2H2-type" evidence="6">
    <location>
        <begin position="469"/>
        <end position="496"/>
    </location>
</feature>